<dbReference type="AlphaFoldDB" id="A0A8J6AB61"/>
<evidence type="ECO:0000256" key="7">
    <source>
        <dbReference type="RuleBase" id="RU367025"/>
    </source>
</evidence>
<keyword evidence="3 7" id="KW-0507">mRNA processing</keyword>
<evidence type="ECO:0000256" key="5">
    <source>
        <dbReference type="ARBA" id="ARBA00023187"/>
    </source>
</evidence>
<comment type="function">
    <text evidence="7">May be required for pre-mRNA splicing.</text>
</comment>
<gene>
    <name evidence="8" type="ORF">J0S82_010889</name>
</gene>
<comment type="subcellular location">
    <subcellularLocation>
        <location evidence="1 7">Nucleus</location>
    </subcellularLocation>
</comment>
<evidence type="ECO:0000256" key="6">
    <source>
        <dbReference type="ARBA" id="ARBA00023242"/>
    </source>
</evidence>
<evidence type="ECO:0000256" key="4">
    <source>
        <dbReference type="ARBA" id="ARBA00022728"/>
    </source>
</evidence>
<name>A0A8J6AB61_GALPY</name>
<dbReference type="Pfam" id="PF03371">
    <property type="entry name" value="PRP38"/>
    <property type="match status" value="1"/>
</dbReference>
<dbReference type="Proteomes" id="UP000700334">
    <property type="component" value="Unassembled WGS sequence"/>
</dbReference>
<keyword evidence="4 7" id="KW-0747">Spliceosome</keyword>
<evidence type="ECO:0000256" key="1">
    <source>
        <dbReference type="ARBA" id="ARBA00004123"/>
    </source>
</evidence>
<accession>A0A8J6AB61</accession>
<keyword evidence="6 7" id="KW-0539">Nucleus</keyword>
<evidence type="ECO:0000313" key="9">
    <source>
        <dbReference type="Proteomes" id="UP000700334"/>
    </source>
</evidence>
<evidence type="ECO:0000256" key="3">
    <source>
        <dbReference type="ARBA" id="ARBA00022664"/>
    </source>
</evidence>
<reference evidence="8" key="1">
    <citation type="journal article" date="2021" name="Evol. Appl.">
        <title>The genome of the Pyrenean desman and the effects of bottlenecks and inbreeding on the genomic landscape of an endangered species.</title>
        <authorList>
            <person name="Escoda L."/>
            <person name="Castresana J."/>
        </authorList>
    </citation>
    <scope>NUCLEOTIDE SEQUENCE</scope>
    <source>
        <strain evidence="8">IBE-C5619</strain>
    </source>
</reference>
<sequence length="120" mass="13978">MFRIQPKKGIIVECIRKEWPPVGNPLYMNSRKIKSQNCNGQFELMHVNECVDKLPHSERICDILPWLQKNYVSVLEDMDDGSPVKRMMRNWGQCGHLITVREATKTWTSPGVLPHCSRKE</sequence>
<dbReference type="GO" id="GO:0005681">
    <property type="term" value="C:spliceosomal complex"/>
    <property type="evidence" value="ECO:0007669"/>
    <property type="project" value="UniProtKB-KW"/>
</dbReference>
<evidence type="ECO:0000256" key="2">
    <source>
        <dbReference type="ARBA" id="ARBA00006164"/>
    </source>
</evidence>
<dbReference type="OrthoDB" id="190958at2759"/>
<dbReference type="EMBL" id="JAGFMF010011697">
    <property type="protein sequence ID" value="KAG8515807.1"/>
    <property type="molecule type" value="Genomic_DNA"/>
</dbReference>
<keyword evidence="9" id="KW-1185">Reference proteome</keyword>
<dbReference type="InterPro" id="IPR005037">
    <property type="entry name" value="PRP38"/>
</dbReference>
<proteinExistence type="inferred from homology"/>
<evidence type="ECO:0000313" key="8">
    <source>
        <dbReference type="EMBL" id="KAG8515807.1"/>
    </source>
</evidence>
<dbReference type="GO" id="GO:0000398">
    <property type="term" value="P:mRNA splicing, via spliceosome"/>
    <property type="evidence" value="ECO:0007669"/>
    <property type="project" value="UniProtKB-UniRule"/>
</dbReference>
<comment type="caution">
    <text evidence="8">The sequence shown here is derived from an EMBL/GenBank/DDBJ whole genome shotgun (WGS) entry which is preliminary data.</text>
</comment>
<keyword evidence="5 7" id="KW-0508">mRNA splicing</keyword>
<comment type="similarity">
    <text evidence="2 7">Belongs to the PRP38 family.</text>
</comment>
<protein>
    <recommendedName>
        <fullName evidence="7">Pre-mRNA-splicing factor 38B</fullName>
    </recommendedName>
</protein>
<organism evidence="8 9">
    <name type="scientific">Galemys pyrenaicus</name>
    <name type="common">Iberian desman</name>
    <name type="synonym">Pyrenean desman</name>
    <dbReference type="NCBI Taxonomy" id="202257"/>
    <lineage>
        <taxon>Eukaryota</taxon>
        <taxon>Metazoa</taxon>
        <taxon>Chordata</taxon>
        <taxon>Craniata</taxon>
        <taxon>Vertebrata</taxon>
        <taxon>Euteleostomi</taxon>
        <taxon>Mammalia</taxon>
        <taxon>Eutheria</taxon>
        <taxon>Laurasiatheria</taxon>
        <taxon>Eulipotyphla</taxon>
        <taxon>Talpidae</taxon>
        <taxon>Galemys</taxon>
    </lineage>
</organism>